<feature type="compositionally biased region" description="Polar residues" evidence="1">
    <location>
        <begin position="32"/>
        <end position="48"/>
    </location>
</feature>
<feature type="compositionally biased region" description="Acidic residues" evidence="1">
    <location>
        <begin position="920"/>
        <end position="929"/>
    </location>
</feature>
<feature type="region of interest" description="Disordered" evidence="1">
    <location>
        <begin position="891"/>
        <end position="939"/>
    </location>
</feature>
<dbReference type="Pfam" id="PF18758">
    <property type="entry name" value="KDZ"/>
    <property type="match status" value="1"/>
</dbReference>
<keyword evidence="4" id="KW-1185">Reference proteome</keyword>
<dbReference type="PANTHER" id="PTHR33096">
    <property type="entry name" value="CXC2 DOMAIN-CONTAINING PROTEIN"/>
    <property type="match status" value="1"/>
</dbReference>
<proteinExistence type="predicted"/>
<dbReference type="EMBL" id="JBAHYK010000557">
    <property type="protein sequence ID" value="KAL0573000.1"/>
    <property type="molecule type" value="Genomic_DNA"/>
</dbReference>
<evidence type="ECO:0000256" key="1">
    <source>
        <dbReference type="SAM" id="MobiDB-lite"/>
    </source>
</evidence>
<gene>
    <name evidence="3" type="ORF">V5O48_008967</name>
</gene>
<sequence length="1117" mass="127935">MKRRRGQNVSLKKGDLYSQRLDDDDYEVLHSRTTNISSSGKLTESQRSPMKGRVAWTQKTSWGPQDDQSFALDPDGHLYDATIEQEALDGPVEIAVKKKKRSKRSRRPQKFWMDNYQEKFLDELIRNDGRGDFCYASCVDCLARGQKGENKDQKLYRCKNCFVGDLVCGGCCVRRHRSNPLHRIEVWTGSVFRRATLQALGLVIRLNHVSNSCPSAKRSHKDFQIFHTNGIHDVTVEFCECARRTEPYIQLLRRRIYPSTQGTIQTCATFTLLEQLHLMSLVGQGGTYDFYKYLEKATDNTGVNVPKSRYRALQRMLIQWRHLKMLKRGGRGHVENGIATTPPGELAVLCPSCPRPGVNLDEGWKDVPPEKQFLYAVLICIDFNFRLKNQLVSSWTRDPGLGDGLSYFVPRAPYEAYIREHMDETDISSCVGFAALAQQNTRSSRGLRYTGVGAVVCGRSEMVLANGVCNLEKGERYSNSDFVVAYAMLRMQLELLLILIISYDIACQWFAKLLYRITNDWHSWMKFPPSLYLTPVIPKFHQPAHQDKDHDKFNCNHVKGLGASDCECCERMWSLLNGAAASTKPMGPGSRILVLNDHYGHYNWKKYTGLGATLCRRYTAAVKERNQQTEAHRGLTDALPEGLADKWEKMCVEWENAPWDRKGDNPFRSVQQELSHAKVMKELAEYERDRIKKGGVSYHTTSAGSFLALGLELEDAQRKLRKTVKDLGKLTDVKNKSLTEQRNILRKKIRSWSLIRHIYMPGLLQYLTEAGEELTDGSGEDVEPEVLPLWLPSSIPASKRNAACVSHLPELETRLREAQCADGLHGIRHTLRLKSRMLLFKYANVSGQRDGVRSRTMINSIHDRARGFAEAYRAGREGLIRLQGAENVDPQFQELKDSDVRALRDPERIKRGPGRKGTTENEDDEDEEPQAAVEEGINLVSENRRKDTALRAKHGTGESKLQISWIWARGAFDVTDGVDDNDGLLREAWAKSRARCERAKEEVALLQEEMRRTLAFLVWKAKSWQKVQKNRRDVDPVLREGLIAYSKKQEAIQMDLERSFREMWSKPLEEMKEVRTEEEEEARQVGEQEEREQGMEGAEDDYEDDRDEDDEEEEEEE</sequence>
<feature type="region of interest" description="Disordered" evidence="1">
    <location>
        <begin position="32"/>
        <end position="53"/>
    </location>
</feature>
<feature type="compositionally biased region" description="Basic and acidic residues" evidence="1">
    <location>
        <begin position="894"/>
        <end position="910"/>
    </location>
</feature>
<accession>A0ABR3FCF3</accession>
<organism evidence="3 4">
    <name type="scientific">Marasmius crinis-equi</name>
    <dbReference type="NCBI Taxonomy" id="585013"/>
    <lineage>
        <taxon>Eukaryota</taxon>
        <taxon>Fungi</taxon>
        <taxon>Dikarya</taxon>
        <taxon>Basidiomycota</taxon>
        <taxon>Agaricomycotina</taxon>
        <taxon>Agaricomycetes</taxon>
        <taxon>Agaricomycetidae</taxon>
        <taxon>Agaricales</taxon>
        <taxon>Marasmiineae</taxon>
        <taxon>Marasmiaceae</taxon>
        <taxon>Marasmius</taxon>
    </lineage>
</organism>
<dbReference type="Pfam" id="PF18803">
    <property type="entry name" value="CxC2"/>
    <property type="match status" value="1"/>
</dbReference>
<evidence type="ECO:0000259" key="2">
    <source>
        <dbReference type="Pfam" id="PF18803"/>
    </source>
</evidence>
<dbReference type="PANTHER" id="PTHR33096:SF1">
    <property type="entry name" value="CXC1-LIKE CYSTEINE CLUSTER ASSOCIATED WITH KDZ TRANSPOSASES DOMAIN-CONTAINING PROTEIN"/>
    <property type="match status" value="1"/>
</dbReference>
<name>A0ABR3FCF3_9AGAR</name>
<evidence type="ECO:0000313" key="4">
    <source>
        <dbReference type="Proteomes" id="UP001465976"/>
    </source>
</evidence>
<reference evidence="3 4" key="1">
    <citation type="submission" date="2024-02" db="EMBL/GenBank/DDBJ databases">
        <title>A draft genome for the cacao thread blight pathogen Marasmius crinis-equi.</title>
        <authorList>
            <person name="Cohen S.P."/>
            <person name="Baruah I.K."/>
            <person name="Amoako-Attah I."/>
            <person name="Bukari Y."/>
            <person name="Meinhardt L.W."/>
            <person name="Bailey B.A."/>
        </authorList>
    </citation>
    <scope>NUCLEOTIDE SEQUENCE [LARGE SCALE GENOMIC DNA]</scope>
    <source>
        <strain evidence="3 4">GH-76</strain>
    </source>
</reference>
<dbReference type="InterPro" id="IPR041457">
    <property type="entry name" value="CxC2_KDZ-assoc"/>
</dbReference>
<feature type="compositionally biased region" description="Acidic residues" evidence="1">
    <location>
        <begin position="1097"/>
        <end position="1117"/>
    </location>
</feature>
<comment type="caution">
    <text evidence="3">The sequence shown here is derived from an EMBL/GenBank/DDBJ whole genome shotgun (WGS) entry which is preliminary data.</text>
</comment>
<evidence type="ECO:0000313" key="3">
    <source>
        <dbReference type="EMBL" id="KAL0573000.1"/>
    </source>
</evidence>
<feature type="compositionally biased region" description="Basic and acidic residues" evidence="1">
    <location>
        <begin position="1082"/>
        <end position="1094"/>
    </location>
</feature>
<feature type="region of interest" description="Disordered" evidence="1">
    <location>
        <begin position="1071"/>
        <end position="1117"/>
    </location>
</feature>
<dbReference type="InterPro" id="IPR040521">
    <property type="entry name" value="KDZ"/>
</dbReference>
<feature type="domain" description="CxC2-like cysteine cluster KDZ transposase-associated" evidence="2">
    <location>
        <begin position="197"/>
        <end position="302"/>
    </location>
</feature>
<dbReference type="Proteomes" id="UP001465976">
    <property type="component" value="Unassembled WGS sequence"/>
</dbReference>
<protein>
    <recommendedName>
        <fullName evidence="2">CxC2-like cysteine cluster KDZ transposase-associated domain-containing protein</fullName>
    </recommendedName>
</protein>